<sequence>MTNFPQDTNSEQAPDDLDIVIAYRVRDLTENKFLGGSFENESKAERQLRAVMKSGKYPDDRFAVVGLTAAGDFIDPVSLYKPPEIDILGDE</sequence>
<keyword evidence="2" id="KW-1185">Reference proteome</keyword>
<name>A0ABP9V9Q4_9DEIO</name>
<evidence type="ECO:0000313" key="1">
    <source>
        <dbReference type="EMBL" id="GAA5500422.1"/>
    </source>
</evidence>
<organism evidence="1 2">
    <name type="scientific">Deinococcus xinjiangensis</name>
    <dbReference type="NCBI Taxonomy" id="457454"/>
    <lineage>
        <taxon>Bacteria</taxon>
        <taxon>Thermotogati</taxon>
        <taxon>Deinococcota</taxon>
        <taxon>Deinococci</taxon>
        <taxon>Deinococcales</taxon>
        <taxon>Deinococcaceae</taxon>
        <taxon>Deinococcus</taxon>
    </lineage>
</organism>
<evidence type="ECO:0000313" key="2">
    <source>
        <dbReference type="Proteomes" id="UP001458946"/>
    </source>
</evidence>
<dbReference type="EMBL" id="BAABRN010000001">
    <property type="protein sequence ID" value="GAA5500422.1"/>
    <property type="molecule type" value="Genomic_DNA"/>
</dbReference>
<reference evidence="1 2" key="1">
    <citation type="submission" date="2024-02" db="EMBL/GenBank/DDBJ databases">
        <title>Deinococcus xinjiangensis NBRC 107630.</title>
        <authorList>
            <person name="Ichikawa N."/>
            <person name="Katano-Makiyama Y."/>
            <person name="Hidaka K."/>
        </authorList>
    </citation>
    <scope>NUCLEOTIDE SEQUENCE [LARGE SCALE GENOMIC DNA]</scope>
    <source>
        <strain evidence="1 2">NBRC 107630</strain>
    </source>
</reference>
<proteinExistence type="predicted"/>
<accession>A0ABP9V9Q4</accession>
<comment type="caution">
    <text evidence="1">The sequence shown here is derived from an EMBL/GenBank/DDBJ whole genome shotgun (WGS) entry which is preliminary data.</text>
</comment>
<protein>
    <submittedName>
        <fullName evidence="1">Uncharacterized protein</fullName>
    </submittedName>
</protein>
<gene>
    <name evidence="1" type="ORF">Dxin01_00143</name>
</gene>
<dbReference type="Proteomes" id="UP001458946">
    <property type="component" value="Unassembled WGS sequence"/>
</dbReference>
<dbReference type="RefSeq" id="WP_353540407.1">
    <property type="nucleotide sequence ID" value="NZ_BAABRN010000001.1"/>
</dbReference>